<feature type="compositionally biased region" description="Pro residues" evidence="1">
    <location>
        <begin position="1171"/>
        <end position="1201"/>
    </location>
</feature>
<evidence type="ECO:0000256" key="2">
    <source>
        <dbReference type="SAM" id="SignalP"/>
    </source>
</evidence>
<keyword evidence="2" id="KW-0732">Signal</keyword>
<protein>
    <submittedName>
        <fullName evidence="4">AsmA family protein</fullName>
    </submittedName>
</protein>
<evidence type="ECO:0000259" key="3">
    <source>
        <dbReference type="Pfam" id="PF05170"/>
    </source>
</evidence>
<evidence type="ECO:0000256" key="1">
    <source>
        <dbReference type="SAM" id="MobiDB-lite"/>
    </source>
</evidence>
<proteinExistence type="predicted"/>
<feature type="signal peptide" evidence="2">
    <location>
        <begin position="1"/>
        <end position="21"/>
    </location>
</feature>
<reference evidence="4" key="1">
    <citation type="submission" date="2021-05" db="EMBL/GenBank/DDBJ databases">
        <authorList>
            <person name="Sun Q."/>
            <person name="Inoue M."/>
        </authorList>
    </citation>
    <scope>NUCLEOTIDE SEQUENCE</scope>
    <source>
        <strain evidence="4">VKM B-3255</strain>
    </source>
</reference>
<dbReference type="Pfam" id="PF05170">
    <property type="entry name" value="AsmA"/>
    <property type="match status" value="2"/>
</dbReference>
<dbReference type="PANTHER" id="PTHR30441:SF4">
    <property type="entry name" value="PROTEIN ASMA"/>
    <property type="match status" value="1"/>
</dbReference>
<keyword evidence="5" id="KW-1185">Reference proteome</keyword>
<dbReference type="EMBL" id="JAHCQH010000023">
    <property type="protein sequence ID" value="MBS9479126.1"/>
    <property type="molecule type" value="Genomic_DNA"/>
</dbReference>
<organism evidence="4 5">
    <name type="scientific">Ancylobacter radicis</name>
    <dbReference type="NCBI Taxonomy" id="2836179"/>
    <lineage>
        <taxon>Bacteria</taxon>
        <taxon>Pseudomonadati</taxon>
        <taxon>Pseudomonadota</taxon>
        <taxon>Alphaproteobacteria</taxon>
        <taxon>Hyphomicrobiales</taxon>
        <taxon>Xanthobacteraceae</taxon>
        <taxon>Ancylobacter</taxon>
    </lineage>
</organism>
<gene>
    <name evidence="4" type="ORF">KIP89_18620</name>
</gene>
<accession>A0ABS5RBT6</accession>
<sequence>MQNLLLTIASAIILAVAAAFAAPLVLDWTQFRTTFEAQAARTLGVPVVIRGPIDARLLPSPSFVLRDVSLGLDAGGTGVVAGELSGRLSLGALLSGKIVADQLTLERARIRLVLGADGRIALPTGAGRPAPLTIANLAIRQSNFELIDRAGGHEVQLGGVNLAGDLGGLAGPLRLEGELEAAGVRRTVRLTLAAAGAEGAARLRLGVQDVGSPFSIDADGTLAFVGGRPAFQGKASLSMRAPGAAGPPLRDADGSVPARDPLAGWSLSGTVNATQQAIDVTHLALALGSGELPVELSGSGRYVAAAPAVAASATATAGTTDTGGSRLDLTLAARQIDLGAATGGAAPLAALNRVARTVAPLADLARSGSLDLSTDTVLLGGAPMRSVRAGLDWSPAGWRARTLEARLPGRASLALSGRLPQATGAGQPIRPPADAALFTGDMVLSAEDLPAFAGWAAPEATALLAGLPGGAASLKAAIAVGEDRVALDRLTLTVGDQLSLAGTAAYAFPTAATRGRVDAALSTAKVDLDPLIPPLRRLIGFGGQRFDVALSFAGTDVRLTGVNAAGADLILRADAGGVGIERLAIRNFGGLDLSGSGRLAALDAVPGVGGGIGGEADGRFEARLTGARTEGLPALARALGVPQAEPLIAALGPSLAPLDVTMSLASDTGRLSLDARGRLGLLSGEGAARFGAGGPPEGRFTLEASDGSAVLGKLGVPGLRAGLGPAQVSLTLGETVGSTLEGRLAFAGAALEARGKVRWEADGRLAPDLALTLRGADLARLFPMLSSGGLASVPAELSASLTREGTAWRLGGLSGAIAGERVDGQAAYLPDETIPITIDLALDRWNLPAALALATGRVTGGAAGAAQAGWPDGRFGPPALGRLNASVKLSLRQLDLPAGLVLDLAKLNARLSEGVVSVEDLSGALAGGRLSGRFDLRRRGENLQLDGHLALADAESGPLLRAADVQRPGAGGKVTLALDLTGSGRSPRGIAASLQGQGSLVLDGLEIAYTDPRALQYVMLATERGLPPEQARIVQLLNEGLSRGPLKLPRIESALSVVNGVARSSTARAALGDQRFALSGAFDIPALSFETTLEIEDLSGGGSGAAGGAPPGAGVQWRGPIAAPERRFDITALIAAINMRALERETRRLEAQYGRTPLTDGGQPTDEMPRAAPPPPPVTPPPVIPQAAPQAPPQPAPPQPAPRAAAPSAPRPAPVRPAPAYGLQYPQPGSAAPPLAPPVDIPMDPLRSPIMAPPLAP</sequence>
<name>A0ABS5RBT6_9HYPH</name>
<dbReference type="InterPro" id="IPR007844">
    <property type="entry name" value="AsmA"/>
</dbReference>
<feature type="domain" description="AsmA" evidence="3">
    <location>
        <begin position="882"/>
        <end position="1002"/>
    </location>
</feature>
<feature type="domain" description="AsmA" evidence="3">
    <location>
        <begin position="6"/>
        <end position="123"/>
    </location>
</feature>
<dbReference type="PANTHER" id="PTHR30441">
    <property type="entry name" value="DUF748 DOMAIN-CONTAINING PROTEIN"/>
    <property type="match status" value="1"/>
</dbReference>
<dbReference type="Proteomes" id="UP001166585">
    <property type="component" value="Unassembled WGS sequence"/>
</dbReference>
<feature type="chain" id="PRO_5047094502" evidence="2">
    <location>
        <begin position="22"/>
        <end position="1257"/>
    </location>
</feature>
<feature type="region of interest" description="Disordered" evidence="1">
    <location>
        <begin position="1149"/>
        <end position="1257"/>
    </location>
</feature>
<comment type="caution">
    <text evidence="4">The sequence shown here is derived from an EMBL/GenBank/DDBJ whole genome shotgun (WGS) entry which is preliminary data.</text>
</comment>
<dbReference type="RefSeq" id="WP_213757103.1">
    <property type="nucleotide sequence ID" value="NZ_JAHCQH010000023.1"/>
</dbReference>
<dbReference type="InterPro" id="IPR052894">
    <property type="entry name" value="AsmA-related"/>
</dbReference>
<evidence type="ECO:0000313" key="5">
    <source>
        <dbReference type="Proteomes" id="UP001166585"/>
    </source>
</evidence>
<evidence type="ECO:0000313" key="4">
    <source>
        <dbReference type="EMBL" id="MBS9479126.1"/>
    </source>
</evidence>